<dbReference type="EnsemblMetazoa" id="AATE004962-RA">
    <property type="protein sequence ID" value="AATE004962-PA.1"/>
    <property type="gene ID" value="AATE004962"/>
</dbReference>
<proteinExistence type="predicted"/>
<name>A0A182IT47_ANOAO</name>
<evidence type="ECO:0000313" key="3">
    <source>
        <dbReference type="EnsemblMetazoa" id="AATE004962-PA.1"/>
    </source>
</evidence>
<dbReference type="AlphaFoldDB" id="A0A182IT47"/>
<feature type="compositionally biased region" description="Basic and acidic residues" evidence="2">
    <location>
        <begin position="542"/>
        <end position="574"/>
    </location>
</feature>
<evidence type="ECO:0000256" key="2">
    <source>
        <dbReference type="SAM" id="MobiDB-lite"/>
    </source>
</evidence>
<accession>A0A182IT47</accession>
<feature type="region of interest" description="Disordered" evidence="2">
    <location>
        <begin position="478"/>
        <end position="498"/>
    </location>
</feature>
<organism evidence="3">
    <name type="scientific">Anopheles atroparvus</name>
    <name type="common">European mosquito</name>
    <dbReference type="NCBI Taxonomy" id="41427"/>
    <lineage>
        <taxon>Eukaryota</taxon>
        <taxon>Metazoa</taxon>
        <taxon>Ecdysozoa</taxon>
        <taxon>Arthropoda</taxon>
        <taxon>Hexapoda</taxon>
        <taxon>Insecta</taxon>
        <taxon>Pterygota</taxon>
        <taxon>Neoptera</taxon>
        <taxon>Endopterygota</taxon>
        <taxon>Diptera</taxon>
        <taxon>Nematocera</taxon>
        <taxon>Culicoidea</taxon>
        <taxon>Culicidae</taxon>
        <taxon>Anophelinae</taxon>
        <taxon>Anopheles</taxon>
    </lineage>
</organism>
<dbReference type="VEuPathDB" id="VectorBase:AATE004962"/>
<keyword evidence="1" id="KW-0175">Coiled coil</keyword>
<feature type="compositionally biased region" description="Basic and acidic residues" evidence="2">
    <location>
        <begin position="519"/>
        <end position="534"/>
    </location>
</feature>
<reference evidence="3" key="1">
    <citation type="submission" date="2022-08" db="UniProtKB">
        <authorList>
            <consortium name="EnsemblMetazoa"/>
        </authorList>
    </citation>
    <scope>IDENTIFICATION</scope>
    <source>
        <strain evidence="3">EBRO</strain>
    </source>
</reference>
<evidence type="ECO:0000256" key="1">
    <source>
        <dbReference type="SAM" id="Coils"/>
    </source>
</evidence>
<feature type="region of interest" description="Disordered" evidence="2">
    <location>
        <begin position="519"/>
        <end position="580"/>
    </location>
</feature>
<feature type="coiled-coil region" evidence="1">
    <location>
        <begin position="275"/>
        <end position="302"/>
    </location>
</feature>
<sequence length="708" mass="79976">LVCSVIMEWTTNDRISQYFNYTCLGKRNIELARLKTSYEKACHSEYFVRVVKDLLDLNETLKRKLTINESNIRNVIQQDSFLQIPTDYMNKILSNLDEVRFAKRKALDLLLLKVNSLRERYSNLLLKTFSCKIHVETHDPRASEENCQMRLVASNLNRCEAAIRNARNVHGYYFRIGLYLLKDNLNNNRSLAAMKQALQEQMLLIRKTTLIGRSVLENVAKLNIDLKKSTRNFNTFREVTTETLQHHKAVLSTERSAIVDATMKDIDAKRWTSRYDSMTQSMEALKIEKENLQSTVLDMKQASFSIWETKILSEMDHKTEQIMQVERDIYEKEVKYKQLDETIENMKYFLHAGSREYFRAESHENGTEHILHAQAWLSVRHRTGADTVHGADSGDRHRLHIRAVDVAAHGRVPDAHAVPGVDVPHEAGGRRHPVAVPATGRTEWSECGRRHERHRWRERVARQSGPAGRVECGLALPHPERDVHGPVGGEPEATDGVSLSAAPAGRLGLAAAELHREPEAPGRLDRARHPDGKARQAVVPGRNDRQSDLEHGRGGAERHDGGSVRRRDGPRLREAGGAPDTHALRELHGQWVPGDHRTRCLVLPEHEQSPADAERFGRAGAVALEAESRLCVPDGVRATEGCLLPAAGGRHPHEEGLRDDNEKLCPGQNGQKGAQQLVRAGLLSTRFHRKNVQIRRSALVNNILPDVL</sequence>
<protein>
    <submittedName>
        <fullName evidence="3">Uncharacterized protein</fullName>
    </submittedName>
</protein>